<dbReference type="SMART" id="SM00332">
    <property type="entry name" value="PP2Cc"/>
    <property type="match status" value="1"/>
</dbReference>
<name>A0AAN9TTM3_9HEMI</name>
<evidence type="ECO:0000313" key="2">
    <source>
        <dbReference type="EMBL" id="KAK7604845.1"/>
    </source>
</evidence>
<dbReference type="PANTHER" id="PTHR21586:SF0">
    <property type="entry name" value="PP2C-LIKE DOMAIN-CONTAINING PROTEIN CG9801"/>
    <property type="match status" value="1"/>
</dbReference>
<protein>
    <recommendedName>
        <fullName evidence="1">PPM-type phosphatase domain-containing protein</fullName>
    </recommendedName>
</protein>
<dbReference type="InterPro" id="IPR001932">
    <property type="entry name" value="PPM-type_phosphatase-like_dom"/>
</dbReference>
<dbReference type="PANTHER" id="PTHR21586">
    <property type="entry name" value="TIPA"/>
    <property type="match status" value="1"/>
</dbReference>
<dbReference type="Pfam" id="PF13672">
    <property type="entry name" value="PP2C_2"/>
    <property type="match status" value="1"/>
</dbReference>
<accession>A0AAN9TTM3</accession>
<evidence type="ECO:0000313" key="3">
    <source>
        <dbReference type="Proteomes" id="UP001367676"/>
    </source>
</evidence>
<dbReference type="AlphaFoldDB" id="A0AAN9TTM3"/>
<organism evidence="2 3">
    <name type="scientific">Parthenolecanium corni</name>
    <dbReference type="NCBI Taxonomy" id="536013"/>
    <lineage>
        <taxon>Eukaryota</taxon>
        <taxon>Metazoa</taxon>
        <taxon>Ecdysozoa</taxon>
        <taxon>Arthropoda</taxon>
        <taxon>Hexapoda</taxon>
        <taxon>Insecta</taxon>
        <taxon>Pterygota</taxon>
        <taxon>Neoptera</taxon>
        <taxon>Paraneoptera</taxon>
        <taxon>Hemiptera</taxon>
        <taxon>Sternorrhyncha</taxon>
        <taxon>Coccoidea</taxon>
        <taxon>Coccidae</taxon>
        <taxon>Parthenolecanium</taxon>
    </lineage>
</organism>
<sequence length="488" mass="53301">MTSLKQKVIGFIRQLSVSSVPEDRSAENFIQNYLKGKEIHRNEPDILHGRSPPELPRRSIGNLYHSVLCAMTGPDGGLTTVNKQEKHLSASDPDINFIDDQTDNVGVQDINSNVAPLSAKEQKKLIPLQKSESAPVYQEELKSGAVPEIKDEIAGVFHWKHPHNRAFGASTTLYELNPLTKINAGEPIADCFAIVARKNSAILVLADGVNWGHKACIAARAAVHGCVDYLNKSIFSLAVEEEFTTTDIFLSLLRSFNSAHNLILQEEGMLTTLTAVVVLPLANSSKYIACCCNVGDSLAYVYSSRYGVREITQGSHDVHSMRDMRDALGALGPVDGQNPELTNLTLAMTEVEPGDLVFVTSDGVSDNLDPVIGKFAGLPTVEAYQRHRLTLLRTEDLIRNGVSGKGPSVTCAKDLVTSLLDFVTRLTAAKRHILEDVDLYVNNEGKDLSRSEQRVRRREINGKLGLVPGKLDHATVVAYSVGELDIPS</sequence>
<gene>
    <name evidence="2" type="ORF">V9T40_006031</name>
</gene>
<proteinExistence type="predicted"/>
<evidence type="ECO:0000259" key="1">
    <source>
        <dbReference type="PROSITE" id="PS51746"/>
    </source>
</evidence>
<dbReference type="InterPro" id="IPR053287">
    <property type="entry name" value="PP2C-like_domain"/>
</dbReference>
<dbReference type="Gene3D" id="3.60.40.10">
    <property type="entry name" value="PPM-type phosphatase domain"/>
    <property type="match status" value="1"/>
</dbReference>
<dbReference type="InterPro" id="IPR036457">
    <property type="entry name" value="PPM-type-like_dom_sf"/>
</dbReference>
<keyword evidence="3" id="KW-1185">Reference proteome</keyword>
<feature type="domain" description="PPM-type phosphatase" evidence="1">
    <location>
        <begin position="170"/>
        <end position="488"/>
    </location>
</feature>
<dbReference type="SUPFAM" id="SSF81606">
    <property type="entry name" value="PP2C-like"/>
    <property type="match status" value="1"/>
</dbReference>
<dbReference type="Proteomes" id="UP001367676">
    <property type="component" value="Unassembled WGS sequence"/>
</dbReference>
<comment type="caution">
    <text evidence="2">The sequence shown here is derived from an EMBL/GenBank/DDBJ whole genome shotgun (WGS) entry which is preliminary data.</text>
</comment>
<dbReference type="SMART" id="SM00331">
    <property type="entry name" value="PP2C_SIG"/>
    <property type="match status" value="1"/>
</dbReference>
<reference evidence="2 3" key="1">
    <citation type="submission" date="2024-03" db="EMBL/GenBank/DDBJ databases">
        <title>Adaptation during the transition from Ophiocordyceps entomopathogen to insect associate is accompanied by gene loss and intensified selection.</title>
        <authorList>
            <person name="Ward C.M."/>
            <person name="Onetto C.A."/>
            <person name="Borneman A.R."/>
        </authorList>
    </citation>
    <scope>NUCLEOTIDE SEQUENCE [LARGE SCALE GENOMIC DNA]</scope>
    <source>
        <strain evidence="2">AWRI1</strain>
        <tissue evidence="2">Single Adult Female</tissue>
    </source>
</reference>
<dbReference type="PROSITE" id="PS51746">
    <property type="entry name" value="PPM_2"/>
    <property type="match status" value="1"/>
</dbReference>
<dbReference type="EMBL" id="JBBCAQ010000003">
    <property type="protein sequence ID" value="KAK7604845.1"/>
    <property type="molecule type" value="Genomic_DNA"/>
</dbReference>